<comment type="caution">
    <text evidence="2">The sequence shown here is derived from an EMBL/GenBank/DDBJ whole genome shotgun (WGS) entry which is preliminary data.</text>
</comment>
<feature type="signal peptide" evidence="1">
    <location>
        <begin position="1"/>
        <end position="19"/>
    </location>
</feature>
<proteinExistence type="predicted"/>
<name>A0ABT2EN58_9BACT</name>
<evidence type="ECO:0000313" key="2">
    <source>
        <dbReference type="EMBL" id="MCS3919119.1"/>
    </source>
</evidence>
<dbReference type="RefSeq" id="WP_259095271.1">
    <property type="nucleotide sequence ID" value="NZ_CP130454.1"/>
</dbReference>
<dbReference type="Proteomes" id="UP001204798">
    <property type="component" value="Unassembled WGS sequence"/>
</dbReference>
<accession>A0ABT2EN58</accession>
<keyword evidence="1" id="KW-0732">Signal</keyword>
<gene>
    <name evidence="2" type="ORF">M2350_001519</name>
</gene>
<evidence type="ECO:0000313" key="3">
    <source>
        <dbReference type="Proteomes" id="UP001204798"/>
    </source>
</evidence>
<evidence type="ECO:0000256" key="1">
    <source>
        <dbReference type="SAM" id="SignalP"/>
    </source>
</evidence>
<reference evidence="2 3" key="1">
    <citation type="submission" date="2022-08" db="EMBL/GenBank/DDBJ databases">
        <title>Bacterial and archaeal communities from various locations to study Microbial Dark Matter (Phase II).</title>
        <authorList>
            <person name="Stepanauskas R."/>
        </authorList>
    </citation>
    <scope>NUCLEOTIDE SEQUENCE [LARGE SCALE GENOMIC DNA]</scope>
    <source>
        <strain evidence="2 3">PD1</strain>
    </source>
</reference>
<dbReference type="SUPFAM" id="SSF49344">
    <property type="entry name" value="CBD9-like"/>
    <property type="match status" value="1"/>
</dbReference>
<organism evidence="2 3">
    <name type="scientific">Candidatus Fervidibacter sacchari</name>
    <dbReference type="NCBI Taxonomy" id="1448929"/>
    <lineage>
        <taxon>Bacteria</taxon>
        <taxon>Candidatus Fervidibacterota</taxon>
        <taxon>Candidatus Fervidibacter</taxon>
    </lineage>
</organism>
<feature type="chain" id="PRO_5047450910" description="Carbohydrate-binding domain-containing protein" evidence="1">
    <location>
        <begin position="20"/>
        <end position="670"/>
    </location>
</feature>
<keyword evidence="3" id="KW-1185">Reference proteome</keyword>
<sequence>MKRAMFLLWFFVATAFAVADEKPHPPLERPKIHAVKVNEPPNIDGLLDDPAWRKAAKVTGFWRMDFDELASEQTEVLICHDNEHLYVAFLCHDSQPQLIRAQQRKRGGAFGNDDWVSLGIDPLNRPRFVPDQPIYIFFVNPVGTQDEIVPGGAAAKIEWRGDWKAAAKITEKGWQAEMAIPFRILRLPTKLTHLGLFFARSIPSPRAITSSYPYRRGQAIGNMAEYGPLDIPSIRPPIITMASTSLVLGKGGDRGIRNGWDVKQHILGGLQWQLTINPDFRNIEDVIETIDFTYVPRLLPDRRPFFAEGKDFFPPSDIFYSRFIEEVVGGLKLFGKTGRTEVGTLFALEPHQRFSILARVNHELSKHSLTELSCAHRTKTDGSPALHLGWSANYPSGRDHLLNLNAQWKRSNGNKWLFSVGYPAQTPGHWACWGLVEQVSEQFQPSLGFVPETNYRRLSFGLNYYQFYRQGKLLDAYGTFFYSQRHFLSGQQGGQLLDRTANLFLGITSRKGFRLDIGVLRYHRPPFRDQTFWVGAIWKMFDQYRSGWVSYQWGRRANQRYRFLRLSQSFRFSHTFSINLNWEQIEHFANAYQLILSGVYDISDERSLLFRWVKGSVPKPGEPKTLLPIDNFYLGFRQFSRKGLDIYLLLGDPNARHTQFKLMLKVLRVF</sequence>
<dbReference type="EMBL" id="JANUCP010000002">
    <property type="protein sequence ID" value="MCS3919119.1"/>
    <property type="molecule type" value="Genomic_DNA"/>
</dbReference>
<evidence type="ECO:0008006" key="4">
    <source>
        <dbReference type="Google" id="ProtNLM"/>
    </source>
</evidence>
<dbReference type="Gene3D" id="2.60.40.1190">
    <property type="match status" value="1"/>
</dbReference>
<dbReference type="CDD" id="cd09618">
    <property type="entry name" value="CBM9_like_2"/>
    <property type="match status" value="1"/>
</dbReference>
<protein>
    <recommendedName>
        <fullName evidence="4">Carbohydrate-binding domain-containing protein</fullName>
    </recommendedName>
</protein>